<dbReference type="InterPro" id="IPR018588">
    <property type="entry name" value="Dihaem_cytochrome-c"/>
</dbReference>
<dbReference type="STRING" id="272627.CCC_00703"/>
<dbReference type="RefSeq" id="WP_009869577.1">
    <property type="nucleotide sequence ID" value="NZ_JXSL01000030.1"/>
</dbReference>
<dbReference type="AlphaFoldDB" id="A0A0C2U845"/>
<sequence length="153" mass="16946">MKRLILAAALCLASLPVRADHVRPLTDPETVKACSECHMAFQPAFLPARSWTRMMGQLSDHFGDNASMAPDKAERIRQVLVVGAADTGGGKAGSKAMRGVGFNDVPLRITELPRFRHKHDRISEREWKRPEVMTKSNCPACHKSADMGSYEDE</sequence>
<feature type="chain" id="PRO_5002156219" evidence="1">
    <location>
        <begin position="20"/>
        <end position="153"/>
    </location>
</feature>
<name>A0A0C2U845_PARME</name>
<feature type="signal peptide" evidence="1">
    <location>
        <begin position="1"/>
        <end position="19"/>
    </location>
</feature>
<gene>
    <name evidence="2" type="ORF">CCC_00703</name>
</gene>
<evidence type="ECO:0000313" key="3">
    <source>
        <dbReference type="Proteomes" id="UP000031971"/>
    </source>
</evidence>
<dbReference type="EMBL" id="JXSL01000030">
    <property type="protein sequence ID" value="KIL97642.1"/>
    <property type="molecule type" value="Genomic_DNA"/>
</dbReference>
<reference evidence="2 3" key="1">
    <citation type="submission" date="2015-01" db="EMBL/GenBank/DDBJ databases">
        <title>Genome Sequence of Magnetospirillum magnetotacticum Strain MS-1.</title>
        <authorList>
            <person name="Marinov G.K."/>
            <person name="Smalley M.D."/>
            <person name="DeSalvo G."/>
        </authorList>
    </citation>
    <scope>NUCLEOTIDE SEQUENCE [LARGE SCALE GENOMIC DNA]</scope>
    <source>
        <strain evidence="2 3">MS-1</strain>
    </source>
</reference>
<comment type="caution">
    <text evidence="2">The sequence shown here is derived from an EMBL/GenBank/DDBJ whole genome shotgun (WGS) entry which is preliminary data.</text>
</comment>
<proteinExistence type="predicted"/>
<dbReference type="Pfam" id="PF09626">
    <property type="entry name" value="DHC"/>
    <property type="match status" value="1"/>
</dbReference>
<dbReference type="OrthoDB" id="5296814at2"/>
<dbReference type="Proteomes" id="UP000031971">
    <property type="component" value="Unassembled WGS sequence"/>
</dbReference>
<evidence type="ECO:0000256" key="1">
    <source>
        <dbReference type="SAM" id="SignalP"/>
    </source>
</evidence>
<evidence type="ECO:0000313" key="2">
    <source>
        <dbReference type="EMBL" id="KIL97642.1"/>
    </source>
</evidence>
<accession>A0A0C2U845</accession>
<protein>
    <submittedName>
        <fullName evidence="2">Diheme cytochrome c</fullName>
    </submittedName>
</protein>
<keyword evidence="3" id="KW-1185">Reference proteome</keyword>
<keyword evidence="1" id="KW-0732">Signal</keyword>
<organism evidence="2 3">
    <name type="scientific">Paramagnetospirillum magnetotacticum MS-1</name>
    <dbReference type="NCBI Taxonomy" id="272627"/>
    <lineage>
        <taxon>Bacteria</taxon>
        <taxon>Pseudomonadati</taxon>
        <taxon>Pseudomonadota</taxon>
        <taxon>Alphaproteobacteria</taxon>
        <taxon>Rhodospirillales</taxon>
        <taxon>Magnetospirillaceae</taxon>
        <taxon>Paramagnetospirillum</taxon>
    </lineage>
</organism>